<organism evidence="13">
    <name type="scientific">Triticum aestivum</name>
    <name type="common">Wheat</name>
    <dbReference type="NCBI Taxonomy" id="4565"/>
    <lineage>
        <taxon>Eukaryota</taxon>
        <taxon>Viridiplantae</taxon>
        <taxon>Streptophyta</taxon>
        <taxon>Embryophyta</taxon>
        <taxon>Tracheophyta</taxon>
        <taxon>Spermatophyta</taxon>
        <taxon>Magnoliopsida</taxon>
        <taxon>Liliopsida</taxon>
        <taxon>Poales</taxon>
        <taxon>Poaceae</taxon>
        <taxon>BOP clade</taxon>
        <taxon>Pooideae</taxon>
        <taxon>Triticodae</taxon>
        <taxon>Triticeae</taxon>
        <taxon>Triticinae</taxon>
        <taxon>Triticum</taxon>
    </lineage>
</organism>
<keyword evidence="11 12" id="KW-0961">Cell wall biogenesis/degradation</keyword>
<keyword evidence="10" id="KW-0325">Glycoprotein</keyword>
<evidence type="ECO:0000256" key="8">
    <source>
        <dbReference type="ARBA" id="ARBA00023034"/>
    </source>
</evidence>
<dbReference type="ExpressionAtlas" id="Q50HV4">
    <property type="expression patterns" value="baseline and differential"/>
</dbReference>
<dbReference type="Pfam" id="PF03360">
    <property type="entry name" value="Glyco_transf_43"/>
    <property type="match status" value="1"/>
</dbReference>
<dbReference type="AlphaFoldDB" id="Q50HV4"/>
<dbReference type="EMBL" id="AJ969056">
    <property type="protein sequence ID" value="CAI93184.1"/>
    <property type="molecule type" value="mRNA"/>
</dbReference>
<keyword evidence="7" id="KW-1133">Transmembrane helix</keyword>
<evidence type="ECO:0000256" key="1">
    <source>
        <dbReference type="ARBA" id="ARBA00004323"/>
    </source>
</evidence>
<evidence type="ECO:0000256" key="7">
    <source>
        <dbReference type="ARBA" id="ARBA00022989"/>
    </source>
</evidence>
<keyword evidence="9" id="KW-0472">Membrane</keyword>
<sequence length="429" mass="46210">MKLPLSAGSPDAAPELAKPSLPATWLILHALFCATSMAVGFRFSRLVVFLLFLPTPPMNPSAHLVSLVTPPVMLASSNTTATITTTTTTTTTVTTTTTLAESEAGANAHHQVHHGPVFVGRHAIRVRKWPHPNPGELLKAHSILAAVQEAQRRSRNRMADPLRPVIAVTPTTTSALQAPSLTSLAHTLRLVDAPLRWIVVEPGHRTDAVAAVLARSGLDFLHLVASDGPSTARLRMHALREIRKEKMDGVVVFADENGILRTELFDEAQKVKSVGAVPVGILGEDEGTKESFLQAPACDEAGKLVGYHVSEETLLPAARSDMLLSTRLEWAGFVVNARVLWESASERPEWVRDLDAVDGGAHLDSPLALVTDAGQVEPLARCARAALAWSLRSDALHEVKFPHEWKFDAPLVSAASRQQSSVVNTEDGQ</sequence>
<dbReference type="InterPro" id="IPR005027">
    <property type="entry name" value="Glyco_trans_43"/>
</dbReference>
<dbReference type="GO" id="GO:0015018">
    <property type="term" value="F:galactosylgalactosylxylosylprotein 3-beta-glucuronosyltransferase activity"/>
    <property type="evidence" value="ECO:0007669"/>
    <property type="project" value="InterPro"/>
</dbReference>
<comment type="similarity">
    <text evidence="2 12">Belongs to the glycosyltransferase 43 family.</text>
</comment>
<evidence type="ECO:0000256" key="11">
    <source>
        <dbReference type="ARBA" id="ARBA00023316"/>
    </source>
</evidence>
<gene>
    <name evidence="13" type="primary">pglcat7</name>
</gene>
<evidence type="ECO:0000256" key="5">
    <source>
        <dbReference type="ARBA" id="ARBA00022692"/>
    </source>
</evidence>
<dbReference type="PANTHER" id="PTHR10896">
    <property type="entry name" value="GALACTOSYLGALACTOSYLXYLOSYLPROTEIN 3-BETA-GLUCURONOSYLTRANSFERASE BETA-1,3-GLUCURONYLTRANSFERASE"/>
    <property type="match status" value="1"/>
</dbReference>
<keyword evidence="6 12" id="KW-0735">Signal-anchor</keyword>
<keyword evidence="5" id="KW-0812">Transmembrane</keyword>
<evidence type="ECO:0000256" key="12">
    <source>
        <dbReference type="RuleBase" id="RU363127"/>
    </source>
</evidence>
<dbReference type="GO" id="GO:0000139">
    <property type="term" value="C:Golgi membrane"/>
    <property type="evidence" value="ECO:0007669"/>
    <property type="project" value="UniProtKB-SubCell"/>
</dbReference>
<dbReference type="Gene3D" id="3.90.550.10">
    <property type="entry name" value="Spore Coat Polysaccharide Biosynthesis Protein SpsA, Chain A"/>
    <property type="match status" value="1"/>
</dbReference>
<name>Q50HV4_WHEAT</name>
<dbReference type="GO" id="GO:0071555">
    <property type="term" value="P:cell wall organization"/>
    <property type="evidence" value="ECO:0007669"/>
    <property type="project" value="UniProtKB-KW"/>
</dbReference>
<keyword evidence="3" id="KW-0328">Glycosyltransferase</keyword>
<dbReference type="InterPro" id="IPR029044">
    <property type="entry name" value="Nucleotide-diphossugar_trans"/>
</dbReference>
<protein>
    <recommendedName>
        <fullName evidence="12">Glycosyltransferases</fullName>
        <ecNumber evidence="12">2.4.-.-</ecNumber>
    </recommendedName>
</protein>
<comment type="subcellular location">
    <subcellularLocation>
        <location evidence="1 12">Golgi apparatus membrane</location>
        <topology evidence="1 12">Single-pass type II membrane protein</topology>
    </subcellularLocation>
</comment>
<evidence type="ECO:0000256" key="2">
    <source>
        <dbReference type="ARBA" id="ARBA00007706"/>
    </source>
</evidence>
<evidence type="ECO:0000256" key="10">
    <source>
        <dbReference type="ARBA" id="ARBA00023180"/>
    </source>
</evidence>
<accession>Q50HV4</accession>
<keyword evidence="8 12" id="KW-0333">Golgi apparatus</keyword>
<evidence type="ECO:0000256" key="9">
    <source>
        <dbReference type="ARBA" id="ARBA00023136"/>
    </source>
</evidence>
<evidence type="ECO:0000313" key="13">
    <source>
        <dbReference type="EMBL" id="CAI93184.1"/>
    </source>
</evidence>
<evidence type="ECO:0000256" key="3">
    <source>
        <dbReference type="ARBA" id="ARBA00022676"/>
    </source>
</evidence>
<dbReference type="SUPFAM" id="SSF53448">
    <property type="entry name" value="Nucleotide-diphospho-sugar transferases"/>
    <property type="match status" value="1"/>
</dbReference>
<dbReference type="CAZy" id="GT43">
    <property type="family name" value="Glycosyltransferase Family 43"/>
</dbReference>
<keyword evidence="4 12" id="KW-0808">Transferase</keyword>
<evidence type="ECO:0000256" key="4">
    <source>
        <dbReference type="ARBA" id="ARBA00022679"/>
    </source>
</evidence>
<reference evidence="13" key="1">
    <citation type="submission" date="2005-05" db="EMBL/GenBank/DDBJ databases">
        <title>Phylogeny of beta3-glucuronyltransferases.</title>
        <authorList>
            <person name="Ouzzine M."/>
            <person name="Magdalou J."/>
            <person name="Fournel-Gigleux S."/>
            <person name="Mollicone R."/>
            <person name="Oriol R."/>
        </authorList>
    </citation>
    <scope>NUCLEOTIDE SEQUENCE</scope>
</reference>
<evidence type="ECO:0000256" key="6">
    <source>
        <dbReference type="ARBA" id="ARBA00022968"/>
    </source>
</evidence>
<dbReference type="EC" id="2.4.-.-" evidence="12"/>
<comment type="function">
    <text evidence="12">Involved in the synthesis of glucuronoxylan hemicellulose in secondary cell walls.</text>
</comment>
<proteinExistence type="evidence at transcript level"/>
<dbReference type="PANTHER" id="PTHR10896:SF24">
    <property type="entry name" value="GLUCURONOSYLTRANSFERASE OS04G0650300-RELATED"/>
    <property type="match status" value="1"/>
</dbReference>